<comment type="caution">
    <text evidence="1">The sequence shown here is derived from an EMBL/GenBank/DDBJ whole genome shotgun (WGS) entry which is preliminary data.</text>
</comment>
<keyword evidence="2" id="KW-1185">Reference proteome</keyword>
<gene>
    <name evidence="1" type="ORF">GBZ48_31630</name>
</gene>
<dbReference type="InterPro" id="IPR011101">
    <property type="entry name" value="DUF5131"/>
</dbReference>
<evidence type="ECO:0000313" key="1">
    <source>
        <dbReference type="EMBL" id="NUB03768.1"/>
    </source>
</evidence>
<accession>A0ABX2KJI8</accession>
<name>A0ABX2KJI8_9PROT</name>
<dbReference type="Pfam" id="PF07505">
    <property type="entry name" value="DUF5131"/>
    <property type="match status" value="1"/>
</dbReference>
<evidence type="ECO:0000313" key="2">
    <source>
        <dbReference type="Proteomes" id="UP000605086"/>
    </source>
</evidence>
<sequence length="348" mass="38432">MPTQPAWTSRRQVRRGRRAPVLLVRPGDGRGRPIMTTMICTGCCRIGPPPPPPALSCCPERRPVDLALIPRSIAKAMTGISWASFTANAWGGCTELAGTAGTKSGCAICYARTFLERKHLVRWGAGEPRVRFASWKARVLRLDRMARETGLRFSVFAFSLADWLDPEVPPAWREEFCAIVEACTHLDWLLLTHRPHLARKLALPAWVERLPDHVWPGVTVEHATHGFRLAQLADVWGDSGRLWVSAEPIGGSLAGVDLSIAACIILGGASNTTDPEWAPAPEHIGEVLEAYPDQVHFKQWGVFGADGAFHGRKERAGRAWNGAQYDWTPWPRHRELLKAAAQAERMAA</sequence>
<organism evidence="1 2">
    <name type="scientific">Azospirillum melinis</name>
    <dbReference type="NCBI Taxonomy" id="328839"/>
    <lineage>
        <taxon>Bacteria</taxon>
        <taxon>Pseudomonadati</taxon>
        <taxon>Pseudomonadota</taxon>
        <taxon>Alphaproteobacteria</taxon>
        <taxon>Rhodospirillales</taxon>
        <taxon>Azospirillaceae</taxon>
        <taxon>Azospirillum</taxon>
    </lineage>
</organism>
<proteinExistence type="predicted"/>
<dbReference type="Proteomes" id="UP000605086">
    <property type="component" value="Unassembled WGS sequence"/>
</dbReference>
<dbReference type="EMBL" id="WHOS01000073">
    <property type="protein sequence ID" value="NUB03768.1"/>
    <property type="molecule type" value="Genomic_DNA"/>
</dbReference>
<protein>
    <submittedName>
        <fullName evidence="1">DUF5131 family protein</fullName>
    </submittedName>
</protein>
<reference evidence="1 2" key="1">
    <citation type="submission" date="2019-10" db="EMBL/GenBank/DDBJ databases">
        <title>Genome sequence of Azospirillum melinis.</title>
        <authorList>
            <person name="Ambrosini A."/>
            <person name="Sant'Anna F.H."/>
            <person name="Cassan F.D."/>
            <person name="Souza E.M."/>
            <person name="Passaglia L.M.P."/>
        </authorList>
    </citation>
    <scope>NUCLEOTIDE SEQUENCE [LARGE SCALE GENOMIC DNA]</scope>
    <source>
        <strain evidence="1 2">TMCY0552</strain>
    </source>
</reference>